<keyword evidence="5 9" id="KW-0812">Transmembrane</keyword>
<dbReference type="PANTHER" id="PTHR28675:SF2">
    <property type="entry name" value="MELANOCORTIN-2 RECEPTOR ACCESSORY PROTEIN"/>
    <property type="match status" value="1"/>
</dbReference>
<dbReference type="GeneTree" id="ENSGT01010000222559"/>
<keyword evidence="7 9" id="KW-1133">Transmembrane helix</keyword>
<dbReference type="Ensembl" id="ENSCVAT00000003307.1">
    <property type="protein sequence ID" value="ENSCVAP00000007440.1"/>
    <property type="gene ID" value="ENSCVAG00000009131.1"/>
</dbReference>
<dbReference type="AlphaFoldDB" id="A0A3Q2FPH9"/>
<dbReference type="GO" id="GO:0031781">
    <property type="term" value="F:type 3 melanocortin receptor binding"/>
    <property type="evidence" value="ECO:0007669"/>
    <property type="project" value="TreeGrafter"/>
</dbReference>
<evidence type="ECO:0000256" key="7">
    <source>
        <dbReference type="ARBA" id="ARBA00022989"/>
    </source>
</evidence>
<evidence type="ECO:0000256" key="8">
    <source>
        <dbReference type="ARBA" id="ARBA00023136"/>
    </source>
</evidence>
<dbReference type="GO" id="GO:0031782">
    <property type="term" value="F:type 4 melanocortin receptor binding"/>
    <property type="evidence" value="ECO:0007669"/>
    <property type="project" value="TreeGrafter"/>
</dbReference>
<dbReference type="GO" id="GO:0106070">
    <property type="term" value="P:regulation of adenylate cyclase-activating G protein-coupled receptor signaling pathway"/>
    <property type="evidence" value="ECO:0007669"/>
    <property type="project" value="TreeGrafter"/>
</dbReference>
<evidence type="ECO:0000313" key="10">
    <source>
        <dbReference type="Ensembl" id="ENSCVAP00000007440.1"/>
    </source>
</evidence>
<reference evidence="10" key="2">
    <citation type="submission" date="2025-09" db="UniProtKB">
        <authorList>
            <consortium name="Ensembl"/>
        </authorList>
    </citation>
    <scope>IDENTIFICATION</scope>
</reference>
<keyword evidence="4" id="KW-1003">Cell membrane</keyword>
<dbReference type="GO" id="GO:0070996">
    <property type="term" value="F:type 1 melanocortin receptor binding"/>
    <property type="evidence" value="ECO:0007669"/>
    <property type="project" value="TreeGrafter"/>
</dbReference>
<dbReference type="STRING" id="28743.ENSCVAP00000007440"/>
<evidence type="ECO:0000256" key="3">
    <source>
        <dbReference type="ARBA" id="ARBA00010063"/>
    </source>
</evidence>
<dbReference type="GO" id="GO:0031780">
    <property type="term" value="F:corticotropin hormone receptor binding"/>
    <property type="evidence" value="ECO:0007669"/>
    <property type="project" value="TreeGrafter"/>
</dbReference>
<name>A0A3Q2FPH9_CYPVA</name>
<keyword evidence="8 9" id="KW-0472">Membrane</keyword>
<reference evidence="10" key="1">
    <citation type="submission" date="2025-08" db="UniProtKB">
        <authorList>
            <consortium name="Ensembl"/>
        </authorList>
    </citation>
    <scope>IDENTIFICATION</scope>
</reference>
<protein>
    <recommendedName>
        <fullName evidence="12">Melanocortin 2 receptor accessory protein</fullName>
    </recommendedName>
</protein>
<dbReference type="Pfam" id="PF15183">
    <property type="entry name" value="MRAP"/>
    <property type="match status" value="1"/>
</dbReference>
<evidence type="ECO:0000256" key="5">
    <source>
        <dbReference type="ARBA" id="ARBA00022692"/>
    </source>
</evidence>
<dbReference type="GO" id="GO:0005886">
    <property type="term" value="C:plasma membrane"/>
    <property type="evidence" value="ECO:0007669"/>
    <property type="project" value="UniProtKB-SubCell"/>
</dbReference>
<proteinExistence type="inferred from homology"/>
<dbReference type="GO" id="GO:0072659">
    <property type="term" value="P:protein localization to plasma membrane"/>
    <property type="evidence" value="ECO:0007669"/>
    <property type="project" value="TreeGrafter"/>
</dbReference>
<feature type="transmembrane region" description="Helical" evidence="9">
    <location>
        <begin position="37"/>
        <end position="61"/>
    </location>
</feature>
<keyword evidence="6" id="KW-0256">Endoplasmic reticulum</keyword>
<comment type="subcellular location">
    <subcellularLocation>
        <location evidence="1">Cell membrane</location>
        <topology evidence="1">Single-pass membrane protein</topology>
    </subcellularLocation>
    <subcellularLocation>
        <location evidence="2">Endoplasmic reticulum membrane</location>
        <topology evidence="2">Single-pass membrane protein</topology>
    </subcellularLocation>
</comment>
<accession>A0A3Q2FPH9</accession>
<evidence type="ECO:0000256" key="4">
    <source>
        <dbReference type="ARBA" id="ARBA00022475"/>
    </source>
</evidence>
<keyword evidence="11" id="KW-1185">Reference proteome</keyword>
<comment type="similarity">
    <text evidence="3">Belongs to the MRAP family.</text>
</comment>
<organism evidence="10 11">
    <name type="scientific">Cyprinodon variegatus</name>
    <name type="common">Sheepshead minnow</name>
    <dbReference type="NCBI Taxonomy" id="28743"/>
    <lineage>
        <taxon>Eukaryota</taxon>
        <taxon>Metazoa</taxon>
        <taxon>Chordata</taxon>
        <taxon>Craniata</taxon>
        <taxon>Vertebrata</taxon>
        <taxon>Euteleostomi</taxon>
        <taxon>Actinopterygii</taxon>
        <taxon>Neopterygii</taxon>
        <taxon>Teleostei</taxon>
        <taxon>Neoteleostei</taxon>
        <taxon>Acanthomorphata</taxon>
        <taxon>Ovalentaria</taxon>
        <taxon>Atherinomorphae</taxon>
        <taxon>Cyprinodontiformes</taxon>
        <taxon>Cyprinodontidae</taxon>
        <taxon>Cyprinodon</taxon>
    </lineage>
</organism>
<sequence length="164" mass="19473">LANFRRNRNTPPYEWEYYFDYLDPVFVDESQLKYHKYSIVIILWISLAAFVGFLFLILNLMSLGLKLPKKKNSPTNHHLSKMLQNINLGPLAVLTSSVQDVFKLANYYSILRPRLDQKEFCYICLFFTLFSNFSLKRKYLLRQSKSAWLLQRGEFKISLRDSIN</sequence>
<dbReference type="GO" id="GO:0005789">
    <property type="term" value="C:endoplasmic reticulum membrane"/>
    <property type="evidence" value="ECO:0007669"/>
    <property type="project" value="UniProtKB-SubCell"/>
</dbReference>
<evidence type="ECO:0000256" key="6">
    <source>
        <dbReference type="ARBA" id="ARBA00022824"/>
    </source>
</evidence>
<dbReference type="GO" id="GO:0031783">
    <property type="term" value="F:type 5 melanocortin receptor binding"/>
    <property type="evidence" value="ECO:0007669"/>
    <property type="project" value="TreeGrafter"/>
</dbReference>
<evidence type="ECO:0000256" key="2">
    <source>
        <dbReference type="ARBA" id="ARBA00004389"/>
    </source>
</evidence>
<evidence type="ECO:0000256" key="9">
    <source>
        <dbReference type="SAM" id="Phobius"/>
    </source>
</evidence>
<dbReference type="GO" id="GO:0030545">
    <property type="term" value="F:signaling receptor regulator activity"/>
    <property type="evidence" value="ECO:0007669"/>
    <property type="project" value="TreeGrafter"/>
</dbReference>
<dbReference type="Proteomes" id="UP000265020">
    <property type="component" value="Unassembled WGS sequence"/>
</dbReference>
<evidence type="ECO:0000313" key="11">
    <source>
        <dbReference type="Proteomes" id="UP000265020"/>
    </source>
</evidence>
<dbReference type="PANTHER" id="PTHR28675">
    <property type="entry name" value="MELANOCORTIN-2 RECEPTOR ACCESSORY PROTEIN 2"/>
    <property type="match status" value="1"/>
</dbReference>
<dbReference type="InterPro" id="IPR028111">
    <property type="entry name" value="MRAP"/>
</dbReference>
<evidence type="ECO:0000256" key="1">
    <source>
        <dbReference type="ARBA" id="ARBA00004162"/>
    </source>
</evidence>
<evidence type="ECO:0008006" key="12">
    <source>
        <dbReference type="Google" id="ProtNLM"/>
    </source>
</evidence>